<evidence type="ECO:0000256" key="5">
    <source>
        <dbReference type="SAM" id="MobiDB-lite"/>
    </source>
</evidence>
<organism evidence="6 7">
    <name type="scientific">Novosphingobium anseongense</name>
    <dbReference type="NCBI Taxonomy" id="3133436"/>
    <lineage>
        <taxon>Bacteria</taxon>
        <taxon>Pseudomonadati</taxon>
        <taxon>Pseudomonadota</taxon>
        <taxon>Alphaproteobacteria</taxon>
        <taxon>Sphingomonadales</taxon>
        <taxon>Sphingomonadaceae</taxon>
        <taxon>Novosphingobium</taxon>
    </lineage>
</organism>
<proteinExistence type="predicted"/>
<evidence type="ECO:0000313" key="6">
    <source>
        <dbReference type="EMBL" id="MEJ5978677.1"/>
    </source>
</evidence>
<feature type="region of interest" description="Disordered" evidence="5">
    <location>
        <begin position="193"/>
        <end position="226"/>
    </location>
</feature>
<dbReference type="SUPFAM" id="SSF46785">
    <property type="entry name" value="Winged helix' DNA-binding domain"/>
    <property type="match status" value="2"/>
</dbReference>
<dbReference type="InterPro" id="IPR036390">
    <property type="entry name" value="WH_DNA-bd_sf"/>
</dbReference>
<keyword evidence="1" id="KW-0963">Cytoplasm</keyword>
<dbReference type="RefSeq" id="WP_339588616.1">
    <property type="nucleotide sequence ID" value="NZ_JBBHJZ010000004.1"/>
</dbReference>
<dbReference type="Gene3D" id="1.10.10.10">
    <property type="entry name" value="Winged helix-like DNA-binding domain superfamily/Winged helix DNA-binding domain"/>
    <property type="match status" value="2"/>
</dbReference>
<dbReference type="PANTHER" id="PTHR34298:SF2">
    <property type="entry name" value="SEGREGATION AND CONDENSATION PROTEIN B"/>
    <property type="match status" value="1"/>
</dbReference>
<gene>
    <name evidence="6" type="primary">scpB</name>
    <name evidence="6" type="ORF">WG901_18635</name>
</gene>
<evidence type="ECO:0000313" key="7">
    <source>
        <dbReference type="Proteomes" id="UP001361239"/>
    </source>
</evidence>
<evidence type="ECO:0000256" key="2">
    <source>
        <dbReference type="ARBA" id="ARBA00022618"/>
    </source>
</evidence>
<keyword evidence="7" id="KW-1185">Reference proteome</keyword>
<dbReference type="InterPro" id="IPR005234">
    <property type="entry name" value="ScpB_csome_segregation"/>
</dbReference>
<keyword evidence="3" id="KW-0159">Chromosome partition</keyword>
<dbReference type="EMBL" id="JBBHJZ010000004">
    <property type="protein sequence ID" value="MEJ5978677.1"/>
    <property type="molecule type" value="Genomic_DNA"/>
</dbReference>
<dbReference type="Pfam" id="PF04079">
    <property type="entry name" value="SMC_ScpB"/>
    <property type="match status" value="1"/>
</dbReference>
<dbReference type="Proteomes" id="UP001361239">
    <property type="component" value="Unassembled WGS sequence"/>
</dbReference>
<keyword evidence="4" id="KW-0131">Cell cycle</keyword>
<dbReference type="PIRSF" id="PIRSF019345">
    <property type="entry name" value="ScpB"/>
    <property type="match status" value="1"/>
</dbReference>
<dbReference type="PANTHER" id="PTHR34298">
    <property type="entry name" value="SEGREGATION AND CONDENSATION PROTEIN B"/>
    <property type="match status" value="1"/>
</dbReference>
<keyword evidence="2" id="KW-0132">Cell division</keyword>
<accession>A0ABU8S034</accession>
<evidence type="ECO:0000256" key="4">
    <source>
        <dbReference type="ARBA" id="ARBA00023306"/>
    </source>
</evidence>
<dbReference type="InterPro" id="IPR036388">
    <property type="entry name" value="WH-like_DNA-bd_sf"/>
</dbReference>
<evidence type="ECO:0000256" key="3">
    <source>
        <dbReference type="ARBA" id="ARBA00022829"/>
    </source>
</evidence>
<reference evidence="6 7" key="1">
    <citation type="submission" date="2024-03" db="EMBL/GenBank/DDBJ databases">
        <authorList>
            <person name="Jo J.-H."/>
        </authorList>
    </citation>
    <scope>NUCLEOTIDE SEQUENCE [LARGE SCALE GENOMIC DNA]</scope>
    <source>
        <strain evidence="6 7">PS1R-30</strain>
    </source>
</reference>
<protein>
    <submittedName>
        <fullName evidence="6">SMC-Scp complex subunit ScpB</fullName>
    </submittedName>
</protein>
<comment type="caution">
    <text evidence="6">The sequence shown here is derived from an EMBL/GenBank/DDBJ whole genome shotgun (WGS) entry which is preliminary data.</text>
</comment>
<evidence type="ECO:0000256" key="1">
    <source>
        <dbReference type="ARBA" id="ARBA00022490"/>
    </source>
</evidence>
<name>A0ABU8S034_9SPHN</name>
<feature type="compositionally biased region" description="Polar residues" evidence="5">
    <location>
        <begin position="202"/>
        <end position="212"/>
    </location>
</feature>
<sequence>MTPESEQPDDLVRAVEATLFAATDPMTVDAISTHLGGASVRGALAELGAFYAGRGVHLVERGGRWHFQTAPDLAHLLRREKEEVRRLSRAATEVLAIVAYHEPVSRAEIEAIRGVQTAKGTLDVLLEAGWVRVAGRREVPGRPVIYATTPAFLAHFGLQSRRDLPGIDELRAAGLLDPVDEAMLAMETLGEAPGEAAAETTVDSVTAMSQDADTGPDGVATDEESA</sequence>
<dbReference type="NCBIfam" id="TIGR00281">
    <property type="entry name" value="SMC-Scp complex subunit ScpB"/>
    <property type="match status" value="1"/>
</dbReference>